<organism evidence="1">
    <name type="scientific">Rhizophora mucronata</name>
    <name type="common">Asiatic mangrove</name>
    <dbReference type="NCBI Taxonomy" id="61149"/>
    <lineage>
        <taxon>Eukaryota</taxon>
        <taxon>Viridiplantae</taxon>
        <taxon>Streptophyta</taxon>
        <taxon>Embryophyta</taxon>
        <taxon>Tracheophyta</taxon>
        <taxon>Spermatophyta</taxon>
        <taxon>Magnoliopsida</taxon>
        <taxon>eudicotyledons</taxon>
        <taxon>Gunneridae</taxon>
        <taxon>Pentapetalae</taxon>
        <taxon>rosids</taxon>
        <taxon>fabids</taxon>
        <taxon>Malpighiales</taxon>
        <taxon>Rhizophoraceae</taxon>
        <taxon>Rhizophora</taxon>
    </lineage>
</organism>
<dbReference type="EMBL" id="GGEC01082913">
    <property type="protein sequence ID" value="MBX63397.1"/>
    <property type="molecule type" value="Transcribed_RNA"/>
</dbReference>
<protein>
    <submittedName>
        <fullName evidence="1">Uncharacterized protein</fullName>
    </submittedName>
</protein>
<name>A0A2P2Q8X0_RHIMU</name>
<proteinExistence type="predicted"/>
<reference evidence="1" key="1">
    <citation type="submission" date="2018-02" db="EMBL/GenBank/DDBJ databases">
        <title>Rhizophora mucronata_Transcriptome.</title>
        <authorList>
            <person name="Meera S.P."/>
            <person name="Sreeshan A."/>
            <person name="Augustine A."/>
        </authorList>
    </citation>
    <scope>NUCLEOTIDE SEQUENCE</scope>
    <source>
        <tissue evidence="1">Leaf</tissue>
    </source>
</reference>
<sequence>MFAKPPPIV</sequence>
<accession>A0A2P2Q8X0</accession>
<evidence type="ECO:0000313" key="1">
    <source>
        <dbReference type="EMBL" id="MBX63397.1"/>
    </source>
</evidence>